<dbReference type="EMBL" id="LKKS01000033">
    <property type="protein sequence ID" value="KPM67611.1"/>
    <property type="molecule type" value="Genomic_DNA"/>
</dbReference>
<feature type="compositionally biased region" description="Low complexity" evidence="2">
    <location>
        <begin position="531"/>
        <end position="542"/>
    </location>
</feature>
<feature type="region of interest" description="Disordered" evidence="2">
    <location>
        <begin position="508"/>
        <end position="583"/>
    </location>
</feature>
<evidence type="ECO:0000313" key="4">
    <source>
        <dbReference type="Proteomes" id="UP000050437"/>
    </source>
</evidence>
<dbReference type="AlphaFoldDB" id="A0A0P7CIR8"/>
<evidence type="ECO:0000256" key="1">
    <source>
        <dbReference type="SAM" id="Coils"/>
    </source>
</evidence>
<evidence type="ECO:0008006" key="5">
    <source>
        <dbReference type="Google" id="ProtNLM"/>
    </source>
</evidence>
<evidence type="ECO:0000256" key="2">
    <source>
        <dbReference type="SAM" id="MobiDB-lite"/>
    </source>
</evidence>
<organism evidence="3 4">
    <name type="scientific">Pseudomonas putida</name>
    <name type="common">Arthrobacter siderocapsulatus</name>
    <dbReference type="NCBI Taxonomy" id="303"/>
    <lineage>
        <taxon>Bacteria</taxon>
        <taxon>Pseudomonadati</taxon>
        <taxon>Pseudomonadota</taxon>
        <taxon>Gammaproteobacteria</taxon>
        <taxon>Pseudomonadales</taxon>
        <taxon>Pseudomonadaceae</taxon>
        <taxon>Pseudomonas</taxon>
    </lineage>
</organism>
<name>A0A0P7CIR8_PSEPU</name>
<evidence type="ECO:0000313" key="3">
    <source>
        <dbReference type="EMBL" id="KPM67611.1"/>
    </source>
</evidence>
<sequence length="655" mass="67732">MSFITDLAFNDQQALEQDALANPALTPPEPNFWDGSGTALFSGIAQGATQLALQAAQYGNDPDQAILFEVPTDEEEIARRAAIGQQRLAVTERLRPDAQTNGTAAQILFGLGDVGTRFAFGAASGGLPVAAGGVGLSMGEQRFSELRGEGVDPKTAALAGAIEGGTLAAGAFLPAARLLAQPVADLAATAGANVALGAVARGGVGQVLESNGYTQQAQQYRALDAQAMAIDGLLGGAFWGLGRAMSGAPAASPETVDAALAGNNGLHAQHGTAPGAPVNARSSAAHQNALDLALEQMIRGEPVNVTGLMDDTAFIRSNRVGPEEAVVRDQAQQEVFATARAELEPVAAAGLPNVRDIRAEVTGLRRSLGELDQAHEAAGNTYRQAAKEFQQQRMTRKQAERAARDSIAQQRQAIDEQRVATQARIDELNQQLEGNRAAERARGELAAMDRGETPARLQKQVDQRAEQIGSAFKRSALASSVAPDHGMALNRLAAEDIQRMLRESGQLIEEPAPSVEPRTPASDSAPTGESQQPRAPQANQQAETSGSAPAAPETVSAQAETPGAESATPTAESVTGLPGSTPIDGIDPALPALLDAVAAGERDLQVPTGAINEDGTPVTVSARELLAEADAEIAQAANDSKGFLAAALCALRFGN</sequence>
<dbReference type="Proteomes" id="UP000050437">
    <property type="component" value="Unassembled WGS sequence"/>
</dbReference>
<feature type="coiled-coil region" evidence="1">
    <location>
        <begin position="382"/>
        <end position="431"/>
    </location>
</feature>
<feature type="compositionally biased region" description="Polar residues" evidence="2">
    <location>
        <begin position="521"/>
        <end position="530"/>
    </location>
</feature>
<protein>
    <recommendedName>
        <fullName evidence="5">Phage protein</fullName>
    </recommendedName>
</protein>
<dbReference type="RefSeq" id="WP_054572285.1">
    <property type="nucleotide sequence ID" value="NZ_LKKS01000033.1"/>
</dbReference>
<accession>A0A0P7CIR8</accession>
<comment type="caution">
    <text evidence="3">The sequence shown here is derived from an EMBL/GenBank/DDBJ whole genome shotgun (WGS) entry which is preliminary data.</text>
</comment>
<keyword evidence="1" id="KW-0175">Coiled coil</keyword>
<gene>
    <name evidence="3" type="ORF">HB13667_06085</name>
</gene>
<reference evidence="3 4" key="1">
    <citation type="submission" date="2015-10" db="EMBL/GenBank/DDBJ databases">
        <title>Pseudomonas putida clinical strains.</title>
        <authorList>
            <person name="Molina L."/>
            <person name="Udaondo Z."/>
        </authorList>
    </citation>
    <scope>NUCLEOTIDE SEQUENCE [LARGE SCALE GENOMIC DNA]</scope>
    <source>
        <strain evidence="3 4">HB13667</strain>
    </source>
</reference>
<proteinExistence type="predicted"/>